<dbReference type="SUPFAM" id="SSF52788">
    <property type="entry name" value="Phosphotyrosine protein phosphatases I"/>
    <property type="match status" value="1"/>
</dbReference>
<keyword evidence="1" id="KW-0059">Arsenical resistance</keyword>
<keyword evidence="3" id="KW-0560">Oxidoreductase</keyword>
<reference evidence="3" key="1">
    <citation type="submission" date="2016-08" db="EMBL/GenBank/DDBJ databases">
        <authorList>
            <person name="Seilhamer J.J."/>
        </authorList>
    </citation>
    <scope>NUCLEOTIDE SEQUENCE</scope>
    <source>
        <strain evidence="3">86</strain>
    </source>
</reference>
<dbReference type="AlphaFoldDB" id="A0A212LJ10"/>
<dbReference type="PANTHER" id="PTHR43428">
    <property type="entry name" value="ARSENATE REDUCTASE"/>
    <property type="match status" value="1"/>
</dbReference>
<evidence type="ECO:0000313" key="3">
    <source>
        <dbReference type="EMBL" id="SCM77546.1"/>
    </source>
</evidence>
<dbReference type="InterPro" id="IPR036196">
    <property type="entry name" value="Ptyr_pPase_sf"/>
</dbReference>
<dbReference type="EC" id="1.20.4.1" evidence="3"/>
<dbReference type="Gene3D" id="3.40.50.2300">
    <property type="match status" value="1"/>
</dbReference>
<dbReference type="Pfam" id="PF01451">
    <property type="entry name" value="LMWPc"/>
    <property type="match status" value="1"/>
</dbReference>
<dbReference type="InterPro" id="IPR023485">
    <property type="entry name" value="Ptyr_pPase"/>
</dbReference>
<proteinExistence type="predicted"/>
<dbReference type="GO" id="GO:0046685">
    <property type="term" value="P:response to arsenic-containing substance"/>
    <property type="evidence" value="ECO:0007669"/>
    <property type="project" value="UniProtKB-KW"/>
</dbReference>
<gene>
    <name evidence="3" type="ORF">KL86PLE_41351</name>
</gene>
<protein>
    <submittedName>
        <fullName evidence="3">Protein tyrosine phosphatase (Modular protein)</fullName>
        <ecNumber evidence="3">1.20.4.1</ecNumber>
    </submittedName>
</protein>
<name>A0A212LJ10_9HYPH</name>
<dbReference type="SMART" id="SM00226">
    <property type="entry name" value="LMWPc"/>
    <property type="match status" value="1"/>
</dbReference>
<feature type="domain" description="Phosphotyrosine protein phosphatase I" evidence="2">
    <location>
        <begin position="18"/>
        <end position="155"/>
    </location>
</feature>
<evidence type="ECO:0000256" key="1">
    <source>
        <dbReference type="ARBA" id="ARBA00022849"/>
    </source>
</evidence>
<organism evidence="3">
    <name type="scientific">uncultured Pleomorphomonas sp</name>
    <dbReference type="NCBI Taxonomy" id="442121"/>
    <lineage>
        <taxon>Bacteria</taxon>
        <taxon>Pseudomonadati</taxon>
        <taxon>Pseudomonadota</taxon>
        <taxon>Alphaproteobacteria</taxon>
        <taxon>Hyphomicrobiales</taxon>
        <taxon>Pleomorphomonadaceae</taxon>
        <taxon>Pleomorphomonas</taxon>
        <taxon>environmental samples</taxon>
    </lineage>
</organism>
<dbReference type="PANTHER" id="PTHR43428:SF1">
    <property type="entry name" value="ARSENATE REDUCTASE"/>
    <property type="match status" value="1"/>
</dbReference>
<accession>A0A212LJ10</accession>
<dbReference type="GO" id="GO:0008794">
    <property type="term" value="F:arsenate reductase (glutaredoxin) activity"/>
    <property type="evidence" value="ECO:0007669"/>
    <property type="project" value="UniProtKB-EC"/>
</dbReference>
<evidence type="ECO:0000259" key="2">
    <source>
        <dbReference type="SMART" id="SM00226"/>
    </source>
</evidence>
<dbReference type="EMBL" id="FMJD01000008">
    <property type="protein sequence ID" value="SCM77546.1"/>
    <property type="molecule type" value="Genomic_DNA"/>
</dbReference>
<sequence length="176" mass="19291">MALATPSSVRGLFRMQTVDVLFLCETNSATSLMAEALLNQRGDTRIRAFSAGSRPAAALLPEAAQALTQRAIPTDGLEPKSWTIFALPGGLRPHIVVDLATVTWTESDCARLAEYVTLRWPLRDPALIERKADRRAVAETVLNALQTRISGELMRRIDSVRQAIDGENPPASRLWA</sequence>